<evidence type="ECO:0000313" key="2">
    <source>
        <dbReference type="EMBL" id="KKK91715.1"/>
    </source>
</evidence>
<dbReference type="EMBL" id="LAZR01048530">
    <property type="protein sequence ID" value="KKK91715.1"/>
    <property type="molecule type" value="Genomic_DNA"/>
</dbReference>
<dbReference type="AlphaFoldDB" id="A0A0F9A0W4"/>
<organism evidence="2">
    <name type="scientific">marine sediment metagenome</name>
    <dbReference type="NCBI Taxonomy" id="412755"/>
    <lineage>
        <taxon>unclassified sequences</taxon>
        <taxon>metagenomes</taxon>
        <taxon>ecological metagenomes</taxon>
    </lineage>
</organism>
<proteinExistence type="predicted"/>
<feature type="compositionally biased region" description="Polar residues" evidence="1">
    <location>
        <begin position="12"/>
        <end position="22"/>
    </location>
</feature>
<protein>
    <submittedName>
        <fullName evidence="2">Uncharacterized protein</fullName>
    </submittedName>
</protein>
<feature type="non-terminal residue" evidence="2">
    <location>
        <position position="1"/>
    </location>
</feature>
<feature type="region of interest" description="Disordered" evidence="1">
    <location>
        <begin position="1"/>
        <end position="22"/>
    </location>
</feature>
<name>A0A0F9A0W4_9ZZZZ</name>
<reference evidence="2" key="1">
    <citation type="journal article" date="2015" name="Nature">
        <title>Complex archaea that bridge the gap between prokaryotes and eukaryotes.</title>
        <authorList>
            <person name="Spang A."/>
            <person name="Saw J.H."/>
            <person name="Jorgensen S.L."/>
            <person name="Zaremba-Niedzwiedzka K."/>
            <person name="Martijn J."/>
            <person name="Lind A.E."/>
            <person name="van Eijk R."/>
            <person name="Schleper C."/>
            <person name="Guy L."/>
            <person name="Ettema T.J."/>
        </authorList>
    </citation>
    <scope>NUCLEOTIDE SEQUENCE</scope>
</reference>
<evidence type="ECO:0000256" key="1">
    <source>
        <dbReference type="SAM" id="MobiDB-lite"/>
    </source>
</evidence>
<sequence>AVPALALGTAHRLSSSQPPVTTLAATSTAPMLSTRARVRMMAVKSDVIIPITSVVANPLMGPVPKKKSGGANHR</sequence>
<accession>A0A0F9A0W4</accession>
<gene>
    <name evidence="2" type="ORF">LCGC14_2710180</name>
</gene>
<comment type="caution">
    <text evidence="2">The sequence shown here is derived from an EMBL/GenBank/DDBJ whole genome shotgun (WGS) entry which is preliminary data.</text>
</comment>